<name>A0ABP4PL22_9ACTN</name>
<protein>
    <submittedName>
        <fullName evidence="2">Aldo/keto reductase</fullName>
    </submittedName>
</protein>
<comment type="caution">
    <text evidence="2">The sequence shown here is derived from an EMBL/GenBank/DDBJ whole genome shotgun (WGS) entry which is preliminary data.</text>
</comment>
<evidence type="ECO:0000259" key="1">
    <source>
        <dbReference type="Pfam" id="PF00248"/>
    </source>
</evidence>
<proteinExistence type="predicted"/>
<dbReference type="SUPFAM" id="SSF51430">
    <property type="entry name" value="NAD(P)-linked oxidoreductase"/>
    <property type="match status" value="1"/>
</dbReference>
<organism evidence="2 3">
    <name type="scientific">Kribbella sancticallisti</name>
    <dbReference type="NCBI Taxonomy" id="460087"/>
    <lineage>
        <taxon>Bacteria</taxon>
        <taxon>Bacillati</taxon>
        <taxon>Actinomycetota</taxon>
        <taxon>Actinomycetes</taxon>
        <taxon>Propionibacteriales</taxon>
        <taxon>Kribbellaceae</taxon>
        <taxon>Kribbella</taxon>
    </lineage>
</organism>
<feature type="domain" description="NADP-dependent oxidoreductase" evidence="1">
    <location>
        <begin position="22"/>
        <end position="276"/>
    </location>
</feature>
<keyword evidence="3" id="KW-1185">Reference proteome</keyword>
<dbReference type="PANTHER" id="PTHR42686">
    <property type="entry name" value="GH17980P-RELATED"/>
    <property type="match status" value="1"/>
</dbReference>
<dbReference type="Pfam" id="PF00248">
    <property type="entry name" value="Aldo_ket_red"/>
    <property type="match status" value="1"/>
</dbReference>
<evidence type="ECO:0000313" key="3">
    <source>
        <dbReference type="Proteomes" id="UP001500393"/>
    </source>
</evidence>
<dbReference type="InterPro" id="IPR036812">
    <property type="entry name" value="NAD(P)_OxRdtase_dom_sf"/>
</dbReference>
<evidence type="ECO:0000313" key="2">
    <source>
        <dbReference type="EMBL" id="GAA1584560.1"/>
    </source>
</evidence>
<accession>A0ABP4PL22</accession>
<reference evidence="3" key="1">
    <citation type="journal article" date="2019" name="Int. J. Syst. Evol. Microbiol.">
        <title>The Global Catalogue of Microorganisms (GCM) 10K type strain sequencing project: providing services to taxonomists for standard genome sequencing and annotation.</title>
        <authorList>
            <consortium name="The Broad Institute Genomics Platform"/>
            <consortium name="The Broad Institute Genome Sequencing Center for Infectious Disease"/>
            <person name="Wu L."/>
            <person name="Ma J."/>
        </authorList>
    </citation>
    <scope>NUCLEOTIDE SEQUENCE [LARGE SCALE GENOMIC DNA]</scope>
    <source>
        <strain evidence="3">JCM 14969</strain>
    </source>
</reference>
<dbReference type="EMBL" id="BAAAOS010000028">
    <property type="protein sequence ID" value="GAA1584560.1"/>
    <property type="molecule type" value="Genomic_DNA"/>
</dbReference>
<dbReference type="InterPro" id="IPR020471">
    <property type="entry name" value="AKR"/>
</dbReference>
<dbReference type="PANTHER" id="PTHR42686:SF1">
    <property type="entry name" value="GH17980P-RELATED"/>
    <property type="match status" value="1"/>
</dbReference>
<dbReference type="InterPro" id="IPR023210">
    <property type="entry name" value="NADP_OxRdtase_dom"/>
</dbReference>
<dbReference type="RefSeq" id="WP_344216527.1">
    <property type="nucleotide sequence ID" value="NZ_BAAAOS010000028.1"/>
</dbReference>
<gene>
    <name evidence="2" type="ORF">GCM10009789_42800</name>
</gene>
<dbReference type="Gene3D" id="3.20.20.100">
    <property type="entry name" value="NADP-dependent oxidoreductase domain"/>
    <property type="match status" value="1"/>
</dbReference>
<sequence>MTAPSHVLSPRTAMKFRLPRFGLGGSPLGDLPGPDGDVTATVTIDAAYQAGIRFFDTAPRYGRGQSERRFGTALARRPRGEFLVSTKVGRLIDGTPDFSADGITRSLADSRERLGLDVDLVLLDEPGEHWQQAIEDAYPVLHELRRGHLIAAIGVAADDWRLLDRFVRDTEIDAVRLAGQYSLLDRSATPLLDRCEARGVVAIAAGVLGKEVLRIDQSKQTTDPTAILARRISAVCERYGVSLPQAALAFPGRHSAVGSVLIGAASQAEIRADAALVRQSVPAELWRDQELLGLLD</sequence>
<dbReference type="Proteomes" id="UP001500393">
    <property type="component" value="Unassembled WGS sequence"/>
</dbReference>